<protein>
    <submittedName>
        <fullName evidence="1">Uncharacterized protein</fullName>
    </submittedName>
</protein>
<name>A0AAN8T5T4_SOLBU</name>
<organism evidence="1 2">
    <name type="scientific">Solanum bulbocastanum</name>
    <name type="common">Wild potato</name>
    <dbReference type="NCBI Taxonomy" id="147425"/>
    <lineage>
        <taxon>Eukaryota</taxon>
        <taxon>Viridiplantae</taxon>
        <taxon>Streptophyta</taxon>
        <taxon>Embryophyta</taxon>
        <taxon>Tracheophyta</taxon>
        <taxon>Spermatophyta</taxon>
        <taxon>Magnoliopsida</taxon>
        <taxon>eudicotyledons</taxon>
        <taxon>Gunneridae</taxon>
        <taxon>Pentapetalae</taxon>
        <taxon>asterids</taxon>
        <taxon>lamiids</taxon>
        <taxon>Solanales</taxon>
        <taxon>Solanaceae</taxon>
        <taxon>Solanoideae</taxon>
        <taxon>Solaneae</taxon>
        <taxon>Solanum</taxon>
    </lineage>
</organism>
<comment type="caution">
    <text evidence="1">The sequence shown here is derived from an EMBL/GenBank/DDBJ whole genome shotgun (WGS) entry which is preliminary data.</text>
</comment>
<reference evidence="1 2" key="1">
    <citation type="submission" date="2024-02" db="EMBL/GenBank/DDBJ databases">
        <title>de novo genome assembly of Solanum bulbocastanum strain 11H21.</title>
        <authorList>
            <person name="Hosaka A.J."/>
        </authorList>
    </citation>
    <scope>NUCLEOTIDE SEQUENCE [LARGE SCALE GENOMIC DNA]</scope>
    <source>
        <tissue evidence="1">Young leaves</tissue>
    </source>
</reference>
<keyword evidence="2" id="KW-1185">Reference proteome</keyword>
<gene>
    <name evidence="1" type="ORF">RDI58_019730</name>
</gene>
<proteinExistence type="predicted"/>
<sequence length="15" mass="1674">MSSTSVQDPDMYLSI</sequence>
<dbReference type="EMBL" id="JBANQN010000008">
    <property type="protein sequence ID" value="KAK6781934.1"/>
    <property type="molecule type" value="Genomic_DNA"/>
</dbReference>
<evidence type="ECO:0000313" key="2">
    <source>
        <dbReference type="Proteomes" id="UP001371456"/>
    </source>
</evidence>
<dbReference type="Proteomes" id="UP001371456">
    <property type="component" value="Unassembled WGS sequence"/>
</dbReference>
<evidence type="ECO:0000313" key="1">
    <source>
        <dbReference type="EMBL" id="KAK6781934.1"/>
    </source>
</evidence>
<accession>A0AAN8T5T4</accession>